<dbReference type="CDD" id="cd07720">
    <property type="entry name" value="OPHC2-like_MBL-fold"/>
    <property type="match status" value="1"/>
</dbReference>
<reference evidence="6 7" key="1">
    <citation type="journal article" date="2012" name="J. Bacteriol.">
        <title>Genome Sequence of Galbibacter marinum Type Strain ck-I2-15.</title>
        <authorList>
            <person name="Lai Q."/>
            <person name="Li C."/>
            <person name="Shao Z."/>
        </authorList>
    </citation>
    <scope>NUCLEOTIDE SEQUENCE [LARGE SCALE GENOMIC DNA]</scope>
    <source>
        <strain evidence="7">ck-I2-15</strain>
    </source>
</reference>
<evidence type="ECO:0000313" key="7">
    <source>
        <dbReference type="Proteomes" id="UP000007364"/>
    </source>
</evidence>
<evidence type="ECO:0000256" key="2">
    <source>
        <dbReference type="ARBA" id="ARBA00022723"/>
    </source>
</evidence>
<dbReference type="STRING" id="555500.I215_12778"/>
<dbReference type="Gene3D" id="3.60.15.10">
    <property type="entry name" value="Ribonuclease Z/Hydroxyacylglutathione hydrolase-like"/>
    <property type="match status" value="1"/>
</dbReference>
<keyword evidence="2" id="KW-0479">Metal-binding</keyword>
<feature type="domain" description="Metallo-beta-lactamase" evidence="5">
    <location>
        <begin position="92"/>
        <end position="291"/>
    </location>
</feature>
<sequence>MNRREVIKSTMLVTGGVLSSSLVSFTPFKESNQQQCYAPLRLDIGDLETYIINDGVVRLPSIQPIFAPDVDKEKLTTELKRLHISENKFEGSLNVLLIKNEGKLILLDTGAGGKFGENAGNLIGGLKSIDIEASDITDIIITHGHIDHIGGILDQQDNFVFPSAQYHLAEKEYEFWMSEQDSSTNDQGVLLAQKVFSKIEDKLHLFQYGTVLFSCLKTELAEGHTKGHTIFNIFSGEKSVKHIVDTFHSPFLVSKPEWGTAWDTDFDQAVKTRLRIIKEGTDNGTLFLSCHLPWPSLGYIDKINGESQWTIIPYVDPTRITV</sequence>
<dbReference type="InterPro" id="IPR036866">
    <property type="entry name" value="RibonucZ/Hydroxyglut_hydro"/>
</dbReference>
<protein>
    <submittedName>
        <fullName evidence="6">Beta-lactamase domain-containing protein</fullName>
    </submittedName>
</protein>
<dbReference type="InterPro" id="IPR051013">
    <property type="entry name" value="MBL_superfamily_lactonases"/>
</dbReference>
<dbReference type="InterPro" id="IPR001279">
    <property type="entry name" value="Metallo-B-lactamas"/>
</dbReference>
<dbReference type="GO" id="GO:0016787">
    <property type="term" value="F:hydrolase activity"/>
    <property type="evidence" value="ECO:0007669"/>
    <property type="project" value="UniProtKB-KW"/>
</dbReference>
<dbReference type="PANTHER" id="PTHR42978:SF6">
    <property type="entry name" value="QUORUM-QUENCHING LACTONASE YTNP-RELATED"/>
    <property type="match status" value="1"/>
</dbReference>
<dbReference type="OrthoDB" id="9802897at2"/>
<evidence type="ECO:0000259" key="5">
    <source>
        <dbReference type="SMART" id="SM00849"/>
    </source>
</evidence>
<evidence type="ECO:0000256" key="1">
    <source>
        <dbReference type="ARBA" id="ARBA00007749"/>
    </source>
</evidence>
<dbReference type="EMBL" id="AMSG01000023">
    <property type="protein sequence ID" value="EKF54354.1"/>
    <property type="molecule type" value="Genomic_DNA"/>
</dbReference>
<name>K2PS72_9FLAO</name>
<organism evidence="6 7">
    <name type="scientific">Galbibacter marinus</name>
    <dbReference type="NCBI Taxonomy" id="555500"/>
    <lineage>
        <taxon>Bacteria</taxon>
        <taxon>Pseudomonadati</taxon>
        <taxon>Bacteroidota</taxon>
        <taxon>Flavobacteriia</taxon>
        <taxon>Flavobacteriales</taxon>
        <taxon>Flavobacteriaceae</taxon>
        <taxon>Galbibacter</taxon>
    </lineage>
</organism>
<comment type="caution">
    <text evidence="6">The sequence shown here is derived from an EMBL/GenBank/DDBJ whole genome shotgun (WGS) entry which is preliminary data.</text>
</comment>
<dbReference type="eggNOG" id="COG0491">
    <property type="taxonomic scope" value="Bacteria"/>
</dbReference>
<keyword evidence="7" id="KW-1185">Reference proteome</keyword>
<dbReference type="SMART" id="SM00849">
    <property type="entry name" value="Lactamase_B"/>
    <property type="match status" value="1"/>
</dbReference>
<dbReference type="Pfam" id="PF00753">
    <property type="entry name" value="Lactamase_B"/>
    <property type="match status" value="1"/>
</dbReference>
<keyword evidence="4" id="KW-0862">Zinc</keyword>
<evidence type="ECO:0000256" key="3">
    <source>
        <dbReference type="ARBA" id="ARBA00022801"/>
    </source>
</evidence>
<comment type="similarity">
    <text evidence="1">Belongs to the metallo-beta-lactamase superfamily.</text>
</comment>
<evidence type="ECO:0000256" key="4">
    <source>
        <dbReference type="ARBA" id="ARBA00022833"/>
    </source>
</evidence>
<dbReference type="PANTHER" id="PTHR42978">
    <property type="entry name" value="QUORUM-QUENCHING LACTONASE YTNP-RELATED-RELATED"/>
    <property type="match status" value="1"/>
</dbReference>
<dbReference type="SUPFAM" id="SSF56281">
    <property type="entry name" value="Metallo-hydrolase/oxidoreductase"/>
    <property type="match status" value="1"/>
</dbReference>
<dbReference type="AlphaFoldDB" id="K2PS72"/>
<dbReference type="RefSeq" id="WP_008992394.1">
    <property type="nucleotide sequence ID" value="NZ_AMSG01000023.1"/>
</dbReference>
<dbReference type="GO" id="GO:0046872">
    <property type="term" value="F:metal ion binding"/>
    <property type="evidence" value="ECO:0007669"/>
    <property type="project" value="UniProtKB-KW"/>
</dbReference>
<evidence type="ECO:0000313" key="6">
    <source>
        <dbReference type="EMBL" id="EKF54354.1"/>
    </source>
</evidence>
<gene>
    <name evidence="6" type="ORF">I215_12778</name>
</gene>
<proteinExistence type="inferred from homology"/>
<dbReference type="Proteomes" id="UP000007364">
    <property type="component" value="Unassembled WGS sequence"/>
</dbReference>
<accession>K2PS72</accession>
<keyword evidence="3" id="KW-0378">Hydrolase</keyword>